<feature type="transmembrane region" description="Helical" evidence="2">
    <location>
        <begin position="78"/>
        <end position="102"/>
    </location>
</feature>
<keyword evidence="2" id="KW-0472">Membrane</keyword>
<evidence type="ECO:0000256" key="1">
    <source>
        <dbReference type="SAM" id="MobiDB-lite"/>
    </source>
</evidence>
<feature type="compositionally biased region" description="Basic and acidic residues" evidence="1">
    <location>
        <begin position="315"/>
        <end position="334"/>
    </location>
</feature>
<sequence>MSLIEIMDLETVLEDVDFEEEDYINETELEQTYYAGPEETLFPTVPPPPPGLAPIPATLHYYFRRLFIHLEYFFVENWGYFLIGFGIFLVFIIVPGILLQVYCDRLYRKYKREQITRKILEYEAEMERDGADEDNRASRRYRPDSDSSSSEESYRHHRRGRRSTRKSGKKVRARSRPAAEGKEKSSEKQKSPESSPTPEKPPALPPKTSKKQAKEKTEPDKKQGSYHHFRHGNGKARFELIRDSGVSMWDPEAQEINDQSFQSPDNSMPFASTSEKTVNALPYPDQLDHFQTENEMSNTFPENGYQETITASTITDHRLPTMREESAPSSDHRGAYWSAGIVSQFNGARTPPRPQRSRPEATNATPATPITYDEIREMNQVVPHDPEVKKPSEIQNYNDALNSLSQKNDDLLFEKRTGSALIPSLMPAPEIDEADPDKPPPIPPKENKSILEPQKIPNLDLKRETHLDGTPTNNFQGEIVIDPKS</sequence>
<keyword evidence="2" id="KW-0812">Transmembrane</keyword>
<feature type="compositionally biased region" description="Basic and acidic residues" evidence="1">
    <location>
        <begin position="212"/>
        <end position="223"/>
    </location>
</feature>
<proteinExistence type="predicted"/>
<feature type="region of interest" description="Disordered" evidence="1">
    <location>
        <begin position="126"/>
        <end position="235"/>
    </location>
</feature>
<dbReference type="EMBL" id="OU015568">
    <property type="protein sequence ID" value="CAG5077126.1"/>
    <property type="molecule type" value="Genomic_DNA"/>
</dbReference>
<gene>
    <name evidence="3" type="ORF">OKIOD_LOCUS192</name>
</gene>
<evidence type="ECO:0000256" key="2">
    <source>
        <dbReference type="SAM" id="Phobius"/>
    </source>
</evidence>
<name>A0ABN7RMA3_OIKDI</name>
<feature type="compositionally biased region" description="Basic residues" evidence="1">
    <location>
        <begin position="224"/>
        <end position="234"/>
    </location>
</feature>
<protein>
    <submittedName>
        <fullName evidence="3">Oidioi.mRNA.OKI2018_I69.PAR.g8634.t2.cds</fullName>
    </submittedName>
</protein>
<feature type="compositionally biased region" description="Basic and acidic residues" evidence="1">
    <location>
        <begin position="126"/>
        <end position="145"/>
    </location>
</feature>
<feature type="region of interest" description="Disordered" evidence="1">
    <location>
        <begin position="312"/>
        <end position="373"/>
    </location>
</feature>
<keyword evidence="4" id="KW-1185">Reference proteome</keyword>
<evidence type="ECO:0000313" key="4">
    <source>
        <dbReference type="Proteomes" id="UP001158576"/>
    </source>
</evidence>
<feature type="compositionally biased region" description="Basic and acidic residues" evidence="1">
    <location>
        <begin position="177"/>
        <end position="191"/>
    </location>
</feature>
<reference evidence="3 4" key="1">
    <citation type="submission" date="2021-04" db="EMBL/GenBank/DDBJ databases">
        <authorList>
            <person name="Bliznina A."/>
        </authorList>
    </citation>
    <scope>NUCLEOTIDE SEQUENCE [LARGE SCALE GENOMIC DNA]</scope>
</reference>
<accession>A0ABN7RMA3</accession>
<feature type="region of interest" description="Disordered" evidence="1">
    <location>
        <begin position="424"/>
        <end position="485"/>
    </location>
</feature>
<organism evidence="3 4">
    <name type="scientific">Oikopleura dioica</name>
    <name type="common">Tunicate</name>
    <dbReference type="NCBI Taxonomy" id="34765"/>
    <lineage>
        <taxon>Eukaryota</taxon>
        <taxon>Metazoa</taxon>
        <taxon>Chordata</taxon>
        <taxon>Tunicata</taxon>
        <taxon>Appendicularia</taxon>
        <taxon>Copelata</taxon>
        <taxon>Oikopleuridae</taxon>
        <taxon>Oikopleura</taxon>
    </lineage>
</organism>
<keyword evidence="2" id="KW-1133">Transmembrane helix</keyword>
<dbReference type="Proteomes" id="UP001158576">
    <property type="component" value="Chromosome PAR"/>
</dbReference>
<feature type="compositionally biased region" description="Basic residues" evidence="1">
    <location>
        <begin position="155"/>
        <end position="175"/>
    </location>
</feature>
<evidence type="ECO:0000313" key="3">
    <source>
        <dbReference type="EMBL" id="CAG5077126.1"/>
    </source>
</evidence>